<accession>A0A4C1V7T2</accession>
<gene>
    <name evidence="1" type="ORF">EVAR_7430_1</name>
</gene>
<dbReference type="AlphaFoldDB" id="A0A4C1V7T2"/>
<sequence length="126" mass="13982">MLKEKSLRLFEVIEVNVLTAQTYGNRRAHSSGTDRRARAPLVPATRRRGLDACEPNAQTGPWRNLASYGPEADIVRDWLLNALSVSISIVVSIALTSRTIETTTVTKTRLGIRIGSTVKGERLYFI</sequence>
<proteinExistence type="predicted"/>
<evidence type="ECO:0000313" key="2">
    <source>
        <dbReference type="Proteomes" id="UP000299102"/>
    </source>
</evidence>
<reference evidence="1 2" key="1">
    <citation type="journal article" date="2019" name="Commun. Biol.">
        <title>The bagworm genome reveals a unique fibroin gene that provides high tensile strength.</title>
        <authorList>
            <person name="Kono N."/>
            <person name="Nakamura H."/>
            <person name="Ohtoshi R."/>
            <person name="Tomita M."/>
            <person name="Numata K."/>
            <person name="Arakawa K."/>
        </authorList>
    </citation>
    <scope>NUCLEOTIDE SEQUENCE [LARGE SCALE GENOMIC DNA]</scope>
</reference>
<protein>
    <submittedName>
        <fullName evidence="1">Uncharacterized protein</fullName>
    </submittedName>
</protein>
<name>A0A4C1V7T2_EUMVA</name>
<organism evidence="1 2">
    <name type="scientific">Eumeta variegata</name>
    <name type="common">Bagworm moth</name>
    <name type="synonym">Eumeta japonica</name>
    <dbReference type="NCBI Taxonomy" id="151549"/>
    <lineage>
        <taxon>Eukaryota</taxon>
        <taxon>Metazoa</taxon>
        <taxon>Ecdysozoa</taxon>
        <taxon>Arthropoda</taxon>
        <taxon>Hexapoda</taxon>
        <taxon>Insecta</taxon>
        <taxon>Pterygota</taxon>
        <taxon>Neoptera</taxon>
        <taxon>Endopterygota</taxon>
        <taxon>Lepidoptera</taxon>
        <taxon>Glossata</taxon>
        <taxon>Ditrysia</taxon>
        <taxon>Tineoidea</taxon>
        <taxon>Psychidae</taxon>
        <taxon>Oiketicinae</taxon>
        <taxon>Eumeta</taxon>
    </lineage>
</organism>
<keyword evidence="2" id="KW-1185">Reference proteome</keyword>
<dbReference type="Proteomes" id="UP000299102">
    <property type="component" value="Unassembled WGS sequence"/>
</dbReference>
<dbReference type="EMBL" id="BGZK01000287">
    <property type="protein sequence ID" value="GBP34377.1"/>
    <property type="molecule type" value="Genomic_DNA"/>
</dbReference>
<comment type="caution">
    <text evidence="1">The sequence shown here is derived from an EMBL/GenBank/DDBJ whole genome shotgun (WGS) entry which is preliminary data.</text>
</comment>
<evidence type="ECO:0000313" key="1">
    <source>
        <dbReference type="EMBL" id="GBP34377.1"/>
    </source>
</evidence>